<name>A0A9K3PUK1_9STRA</name>
<protein>
    <submittedName>
        <fullName evidence="1">Sugar transport-related sRNA regulator</fullName>
    </submittedName>
</protein>
<evidence type="ECO:0000313" key="1">
    <source>
        <dbReference type="EMBL" id="KAG7357689.1"/>
    </source>
</evidence>
<gene>
    <name evidence="1" type="ORF">IV203_002377</name>
</gene>
<reference evidence="1" key="1">
    <citation type="journal article" date="2021" name="Sci. Rep.">
        <title>Diploid genomic architecture of Nitzschia inconspicua, an elite biomass production diatom.</title>
        <authorList>
            <person name="Oliver A."/>
            <person name="Podell S."/>
            <person name="Pinowska A."/>
            <person name="Traller J.C."/>
            <person name="Smith S.R."/>
            <person name="McClure R."/>
            <person name="Beliaev A."/>
            <person name="Bohutskyi P."/>
            <person name="Hill E.A."/>
            <person name="Rabines A."/>
            <person name="Zheng H."/>
            <person name="Allen L.Z."/>
            <person name="Kuo A."/>
            <person name="Grigoriev I.V."/>
            <person name="Allen A.E."/>
            <person name="Hazlebeck D."/>
            <person name="Allen E.E."/>
        </authorList>
    </citation>
    <scope>NUCLEOTIDE SEQUENCE</scope>
    <source>
        <strain evidence="1">Hildebrandi</strain>
    </source>
</reference>
<accession>A0A9K3PUK1</accession>
<dbReference type="AlphaFoldDB" id="A0A9K3PUK1"/>
<proteinExistence type="predicted"/>
<keyword evidence="1" id="KW-0762">Sugar transport</keyword>
<keyword evidence="1" id="KW-0813">Transport</keyword>
<comment type="caution">
    <text evidence="1">The sequence shown here is derived from an EMBL/GenBank/DDBJ whole genome shotgun (WGS) entry which is preliminary data.</text>
</comment>
<sequence>MTENFKDRSTAIPKVSQAWMLCQDEFRKYFPDRPIAIGTQKVSQAWMLWQDEFRKYFQDRPIAIGTQKVSQLFAASGCSARTTLREMNSQEFQRSSDCIPKEIPSMLWQDEFRKYFPDRPIAIGTQKVSQAWMLCEDEFRKYFQDRPIAIGVKKVSQLIAASGWSARTTLREMNSQEFQRSSDCHPKLITCILCQDEFRKYFQDRPIAIGVKKVSQLFAASGWSARTTLREINSQEFQRFSECHPKGITCILFQDEFRKYFQDRPIAIGVQKVSQLIAASGWSARTTLGEINSQEFQRFSECHPKGITCNLFRNEFRKYFQDRPIIIGVQKVSQLIAASGWSARTTLGEMNSQEFQRSSDSIP</sequence>
<evidence type="ECO:0000313" key="2">
    <source>
        <dbReference type="Proteomes" id="UP000693970"/>
    </source>
</evidence>
<dbReference type="EMBL" id="JAGRRH010000015">
    <property type="protein sequence ID" value="KAG7357689.1"/>
    <property type="molecule type" value="Genomic_DNA"/>
</dbReference>
<reference evidence="1" key="2">
    <citation type="submission" date="2021-04" db="EMBL/GenBank/DDBJ databases">
        <authorList>
            <person name="Podell S."/>
        </authorList>
    </citation>
    <scope>NUCLEOTIDE SEQUENCE</scope>
    <source>
        <strain evidence="1">Hildebrandi</strain>
    </source>
</reference>
<organism evidence="1 2">
    <name type="scientific">Nitzschia inconspicua</name>
    <dbReference type="NCBI Taxonomy" id="303405"/>
    <lineage>
        <taxon>Eukaryota</taxon>
        <taxon>Sar</taxon>
        <taxon>Stramenopiles</taxon>
        <taxon>Ochrophyta</taxon>
        <taxon>Bacillariophyta</taxon>
        <taxon>Bacillariophyceae</taxon>
        <taxon>Bacillariophycidae</taxon>
        <taxon>Bacillariales</taxon>
        <taxon>Bacillariaceae</taxon>
        <taxon>Nitzschia</taxon>
    </lineage>
</organism>
<dbReference type="Proteomes" id="UP000693970">
    <property type="component" value="Unassembled WGS sequence"/>
</dbReference>
<keyword evidence="2" id="KW-1185">Reference proteome</keyword>